<accession>A0AAW1RE13</accession>
<comment type="caution">
    <text evidence="1">The sequence shown here is derived from an EMBL/GenBank/DDBJ whole genome shotgun (WGS) entry which is preliminary data.</text>
</comment>
<dbReference type="AlphaFoldDB" id="A0AAW1RE13"/>
<evidence type="ECO:0000313" key="2">
    <source>
        <dbReference type="Proteomes" id="UP001445335"/>
    </source>
</evidence>
<dbReference type="Proteomes" id="UP001445335">
    <property type="component" value="Unassembled WGS sequence"/>
</dbReference>
<keyword evidence="2" id="KW-1185">Reference proteome</keyword>
<protein>
    <recommendedName>
        <fullName evidence="3">DUF2384 domain-containing protein</fullName>
    </recommendedName>
</protein>
<dbReference type="PANTHER" id="PTHR35126">
    <property type="entry name" value="SLR0598 PROTEIN"/>
    <property type="match status" value="1"/>
</dbReference>
<dbReference type="Gene3D" id="3.30.428.40">
    <property type="entry name" value="Protein of unknown function DUF3067"/>
    <property type="match status" value="1"/>
</dbReference>
<sequence length="116" mass="13261">MSGTELRESIQRKYGRTYDLSIVRRQLAGRPIVAMNVMWTHLEQQSFPMSETEYMDKLNNIAFYLGAWGQTEVVRAFFDAPAKSRNGLPGRRPVVGNAISLRLELPAAVIEEWFGR</sequence>
<organism evidence="1 2">
    <name type="scientific">Elliptochloris bilobata</name>
    <dbReference type="NCBI Taxonomy" id="381761"/>
    <lineage>
        <taxon>Eukaryota</taxon>
        <taxon>Viridiplantae</taxon>
        <taxon>Chlorophyta</taxon>
        <taxon>core chlorophytes</taxon>
        <taxon>Trebouxiophyceae</taxon>
        <taxon>Trebouxiophyceae incertae sedis</taxon>
        <taxon>Elliptochloris clade</taxon>
        <taxon>Elliptochloris</taxon>
    </lineage>
</organism>
<dbReference type="PANTHER" id="PTHR35126:SF1">
    <property type="entry name" value="DUF3067 DOMAIN-CONTAINING PROTEIN"/>
    <property type="match status" value="1"/>
</dbReference>
<dbReference type="Pfam" id="PF11267">
    <property type="entry name" value="DUF3067"/>
    <property type="match status" value="1"/>
</dbReference>
<gene>
    <name evidence="1" type="ORF">WJX81_004053</name>
</gene>
<dbReference type="EMBL" id="JALJOU010000044">
    <property type="protein sequence ID" value="KAK9831869.1"/>
    <property type="molecule type" value="Genomic_DNA"/>
</dbReference>
<evidence type="ECO:0008006" key="3">
    <source>
        <dbReference type="Google" id="ProtNLM"/>
    </source>
</evidence>
<dbReference type="InterPro" id="IPR021420">
    <property type="entry name" value="DUF3067"/>
</dbReference>
<evidence type="ECO:0000313" key="1">
    <source>
        <dbReference type="EMBL" id="KAK9831869.1"/>
    </source>
</evidence>
<name>A0AAW1RE13_9CHLO</name>
<proteinExistence type="predicted"/>
<reference evidence="1 2" key="1">
    <citation type="journal article" date="2024" name="Nat. Commun.">
        <title>Phylogenomics reveals the evolutionary origins of lichenization in chlorophyte algae.</title>
        <authorList>
            <person name="Puginier C."/>
            <person name="Libourel C."/>
            <person name="Otte J."/>
            <person name="Skaloud P."/>
            <person name="Haon M."/>
            <person name="Grisel S."/>
            <person name="Petersen M."/>
            <person name="Berrin J.G."/>
            <person name="Delaux P.M."/>
            <person name="Dal Grande F."/>
            <person name="Keller J."/>
        </authorList>
    </citation>
    <scope>NUCLEOTIDE SEQUENCE [LARGE SCALE GENOMIC DNA]</scope>
    <source>
        <strain evidence="1 2">SAG 245.80</strain>
    </source>
</reference>